<reference evidence="1" key="2">
    <citation type="journal article" date="2024" name="Plant">
        <title>Genomic evolution and insights into agronomic trait innovations of Sesamum species.</title>
        <authorList>
            <person name="Miao H."/>
            <person name="Wang L."/>
            <person name="Qu L."/>
            <person name="Liu H."/>
            <person name="Sun Y."/>
            <person name="Le M."/>
            <person name="Wang Q."/>
            <person name="Wei S."/>
            <person name="Zheng Y."/>
            <person name="Lin W."/>
            <person name="Duan Y."/>
            <person name="Cao H."/>
            <person name="Xiong S."/>
            <person name="Wang X."/>
            <person name="Wei L."/>
            <person name="Li C."/>
            <person name="Ma Q."/>
            <person name="Ju M."/>
            <person name="Zhao R."/>
            <person name="Li G."/>
            <person name="Mu C."/>
            <person name="Tian Q."/>
            <person name="Mei H."/>
            <person name="Zhang T."/>
            <person name="Gao T."/>
            <person name="Zhang H."/>
        </authorList>
    </citation>
    <scope>NUCLEOTIDE SEQUENCE</scope>
    <source>
        <strain evidence="1">KEN1</strain>
    </source>
</reference>
<evidence type="ECO:0000313" key="1">
    <source>
        <dbReference type="EMBL" id="KAL0415843.1"/>
    </source>
</evidence>
<protein>
    <submittedName>
        <fullName evidence="1">Uncharacterized protein</fullName>
    </submittedName>
</protein>
<sequence>MVELHQQVAKETLPAERGIPFSKHIITEELPANFPAPLHLPAYDSTTDPTEHILFSGSNRKTLRAYVQHFNTTILEVPTAHQEVLFSAFTQGLCGGPLLESLAMKSVVDILDVLARAGKYMNLKDVWLVRRRSRDRRRENKLSSSSRSRGEPRGRFNPLIQRTSIIPRSSLGQL</sequence>
<gene>
    <name evidence="1" type="ORF">Slati_3416200</name>
</gene>
<accession>A0AAW2UFA8</accession>
<name>A0AAW2UFA8_9LAMI</name>
<dbReference type="AlphaFoldDB" id="A0AAW2UFA8"/>
<reference evidence="1" key="1">
    <citation type="submission" date="2020-06" db="EMBL/GenBank/DDBJ databases">
        <authorList>
            <person name="Li T."/>
            <person name="Hu X."/>
            <person name="Zhang T."/>
            <person name="Song X."/>
            <person name="Zhang H."/>
            <person name="Dai N."/>
            <person name="Sheng W."/>
            <person name="Hou X."/>
            <person name="Wei L."/>
        </authorList>
    </citation>
    <scope>NUCLEOTIDE SEQUENCE</scope>
    <source>
        <strain evidence="1">KEN1</strain>
        <tissue evidence="1">Leaf</tissue>
    </source>
</reference>
<comment type="caution">
    <text evidence="1">The sequence shown here is derived from an EMBL/GenBank/DDBJ whole genome shotgun (WGS) entry which is preliminary data.</text>
</comment>
<proteinExistence type="predicted"/>
<dbReference type="EMBL" id="JACGWN010000012">
    <property type="protein sequence ID" value="KAL0415843.1"/>
    <property type="molecule type" value="Genomic_DNA"/>
</dbReference>
<organism evidence="1">
    <name type="scientific">Sesamum latifolium</name>
    <dbReference type="NCBI Taxonomy" id="2727402"/>
    <lineage>
        <taxon>Eukaryota</taxon>
        <taxon>Viridiplantae</taxon>
        <taxon>Streptophyta</taxon>
        <taxon>Embryophyta</taxon>
        <taxon>Tracheophyta</taxon>
        <taxon>Spermatophyta</taxon>
        <taxon>Magnoliopsida</taxon>
        <taxon>eudicotyledons</taxon>
        <taxon>Gunneridae</taxon>
        <taxon>Pentapetalae</taxon>
        <taxon>asterids</taxon>
        <taxon>lamiids</taxon>
        <taxon>Lamiales</taxon>
        <taxon>Pedaliaceae</taxon>
        <taxon>Sesamum</taxon>
    </lineage>
</organism>